<proteinExistence type="predicted"/>
<keyword evidence="4" id="KW-1185">Reference proteome</keyword>
<sequence length="318" mass="38153">MTSIPQNLRYLPHTLETRYHAVKTYRNGAPVDFIRRRYKVSKASLMRWNKRFDGTKESLQDKSHRPHKTHPTAHTQQEITWIKNCIRRNPNATLVKIFYKLKSNKGYNRHPCSLFRILRKMGYFKSPKSKAKPYVPKPYDTPTELGVKWQMDVKYVPKQCYTGKLPDKFYQYTVIDEASRERFIYPFKEQSSHSTVQFLKLAFKYFGYKPKIIQTDNGFEFTHFRETKQVHPLNLLCQELGIEHKLIRPRTPRHNGKVERSHRNDNRRFYQHLAFYSYDDLIKQMKAYLYRSNRLPMQTLGWKSPIDIRKSIEELAPL</sequence>
<protein>
    <submittedName>
        <fullName evidence="3">Transposase InsO family protein</fullName>
    </submittedName>
</protein>
<comment type="caution">
    <text evidence="3">The sequence shown here is derived from an EMBL/GenBank/DDBJ whole genome shotgun (WGS) entry which is preliminary data.</text>
</comment>
<gene>
    <name evidence="3" type="ORF">ABID29_000608</name>
</gene>
<dbReference type="RefSeq" id="WP_354364297.1">
    <property type="nucleotide sequence ID" value="NZ_JBEPLO010000004.1"/>
</dbReference>
<dbReference type="InterPro" id="IPR012337">
    <property type="entry name" value="RNaseH-like_sf"/>
</dbReference>
<reference evidence="3 4" key="1">
    <citation type="submission" date="2024-06" db="EMBL/GenBank/DDBJ databases">
        <title>Genomic Encyclopedia of Type Strains, Phase IV (KMG-IV): sequencing the most valuable type-strain genomes for metagenomic binning, comparative biology and taxonomic classification.</title>
        <authorList>
            <person name="Goeker M."/>
        </authorList>
    </citation>
    <scope>NUCLEOTIDE SEQUENCE [LARGE SCALE GENOMIC DNA]</scope>
    <source>
        <strain evidence="3 4">DSM 28303</strain>
    </source>
</reference>
<dbReference type="PANTHER" id="PTHR35004">
    <property type="entry name" value="TRANSPOSASE RV3428C-RELATED"/>
    <property type="match status" value="1"/>
</dbReference>
<evidence type="ECO:0000259" key="2">
    <source>
        <dbReference type="PROSITE" id="PS50994"/>
    </source>
</evidence>
<accession>A0ABV2FG16</accession>
<dbReference type="EMBL" id="JBEPLO010000004">
    <property type="protein sequence ID" value="MET3557498.1"/>
    <property type="molecule type" value="Genomic_DNA"/>
</dbReference>
<name>A0ABV2FG16_9STRE</name>
<evidence type="ECO:0000313" key="3">
    <source>
        <dbReference type="EMBL" id="MET3557498.1"/>
    </source>
</evidence>
<feature type="domain" description="Integrase catalytic" evidence="2">
    <location>
        <begin position="138"/>
        <end position="313"/>
    </location>
</feature>
<organism evidence="3 4">
    <name type="scientific">Streptococcus rupicaprae</name>
    <dbReference type="NCBI Taxonomy" id="759619"/>
    <lineage>
        <taxon>Bacteria</taxon>
        <taxon>Bacillati</taxon>
        <taxon>Bacillota</taxon>
        <taxon>Bacilli</taxon>
        <taxon>Lactobacillales</taxon>
        <taxon>Streptococcaceae</taxon>
        <taxon>Streptococcus</taxon>
    </lineage>
</organism>
<dbReference type="InterPro" id="IPR009057">
    <property type="entry name" value="Homeodomain-like_sf"/>
</dbReference>
<evidence type="ECO:0000313" key="4">
    <source>
        <dbReference type="Proteomes" id="UP001549122"/>
    </source>
</evidence>
<dbReference type="PANTHER" id="PTHR35004:SF7">
    <property type="entry name" value="INTEGRASE PROTEIN"/>
    <property type="match status" value="1"/>
</dbReference>
<evidence type="ECO:0000256" key="1">
    <source>
        <dbReference type="SAM" id="MobiDB-lite"/>
    </source>
</evidence>
<dbReference type="PROSITE" id="PS50994">
    <property type="entry name" value="INTEGRASE"/>
    <property type="match status" value="1"/>
</dbReference>
<dbReference type="Pfam" id="PF00665">
    <property type="entry name" value="rve"/>
    <property type="match status" value="1"/>
</dbReference>
<feature type="region of interest" description="Disordered" evidence="1">
    <location>
        <begin position="55"/>
        <end position="74"/>
    </location>
</feature>
<dbReference type="InterPro" id="IPR001584">
    <property type="entry name" value="Integrase_cat-core"/>
</dbReference>
<dbReference type="Gene3D" id="3.30.420.10">
    <property type="entry name" value="Ribonuclease H-like superfamily/Ribonuclease H"/>
    <property type="match status" value="1"/>
</dbReference>
<dbReference type="SUPFAM" id="SSF46689">
    <property type="entry name" value="Homeodomain-like"/>
    <property type="match status" value="1"/>
</dbReference>
<dbReference type="InterPro" id="IPR036397">
    <property type="entry name" value="RNaseH_sf"/>
</dbReference>
<dbReference type="Proteomes" id="UP001549122">
    <property type="component" value="Unassembled WGS sequence"/>
</dbReference>
<dbReference type="SUPFAM" id="SSF53098">
    <property type="entry name" value="Ribonuclease H-like"/>
    <property type="match status" value="1"/>
</dbReference>